<dbReference type="Proteomes" id="UP000663848">
    <property type="component" value="Unassembled WGS sequence"/>
</dbReference>
<evidence type="ECO:0000256" key="2">
    <source>
        <dbReference type="ARBA" id="ARBA00022771"/>
    </source>
</evidence>
<evidence type="ECO:0000259" key="6">
    <source>
        <dbReference type="PROSITE" id="PS50178"/>
    </source>
</evidence>
<evidence type="ECO:0000256" key="1">
    <source>
        <dbReference type="ARBA" id="ARBA00022723"/>
    </source>
</evidence>
<dbReference type="Gene3D" id="1.10.10.10">
    <property type="entry name" value="Winged helix-like DNA-binding domain superfamily/Winged helix DNA-binding domain"/>
    <property type="match status" value="1"/>
</dbReference>
<dbReference type="PANTHER" id="PTHR46715">
    <property type="entry name" value="1-PHOSPHATIDYLINOSITOL 3-PHOSPHATE 5-KINASE"/>
    <property type="match status" value="1"/>
</dbReference>
<dbReference type="InterPro" id="IPR011011">
    <property type="entry name" value="Znf_FYVE_PHD"/>
</dbReference>
<dbReference type="EMBL" id="CAJOBR010027045">
    <property type="protein sequence ID" value="CAF4974386.1"/>
    <property type="molecule type" value="Genomic_DNA"/>
</dbReference>
<dbReference type="GO" id="GO:1903426">
    <property type="term" value="P:regulation of reactive oxygen species biosynthetic process"/>
    <property type="evidence" value="ECO:0007669"/>
    <property type="project" value="TreeGrafter"/>
</dbReference>
<dbReference type="Gene3D" id="3.30.40.10">
    <property type="entry name" value="Zinc/RING finger domain, C3HC4 (zinc finger)"/>
    <property type="match status" value="1"/>
</dbReference>
<dbReference type="InterPro" id="IPR036388">
    <property type="entry name" value="WH-like_DNA-bd_sf"/>
</dbReference>
<organism evidence="7 8">
    <name type="scientific">Rotaria socialis</name>
    <dbReference type="NCBI Taxonomy" id="392032"/>
    <lineage>
        <taxon>Eukaryota</taxon>
        <taxon>Metazoa</taxon>
        <taxon>Spiralia</taxon>
        <taxon>Gnathifera</taxon>
        <taxon>Rotifera</taxon>
        <taxon>Eurotatoria</taxon>
        <taxon>Bdelloidea</taxon>
        <taxon>Philodinida</taxon>
        <taxon>Philodinidae</taxon>
        <taxon>Rotaria</taxon>
    </lineage>
</organism>
<evidence type="ECO:0000313" key="8">
    <source>
        <dbReference type="Proteomes" id="UP000663848"/>
    </source>
</evidence>
<dbReference type="SUPFAM" id="SSF57903">
    <property type="entry name" value="FYVE/PHD zinc finger"/>
    <property type="match status" value="1"/>
</dbReference>
<dbReference type="InterPro" id="IPR043548">
    <property type="entry name" value="PIKfyve"/>
</dbReference>
<feature type="region of interest" description="Disordered" evidence="5">
    <location>
        <begin position="192"/>
        <end position="222"/>
    </location>
</feature>
<evidence type="ECO:0000256" key="4">
    <source>
        <dbReference type="PROSITE-ProRule" id="PRU00091"/>
    </source>
</evidence>
<reference evidence="7" key="1">
    <citation type="submission" date="2021-02" db="EMBL/GenBank/DDBJ databases">
        <authorList>
            <person name="Nowell W R."/>
        </authorList>
    </citation>
    <scope>NUCLEOTIDE SEQUENCE</scope>
</reference>
<keyword evidence="1" id="KW-0479">Metal-binding</keyword>
<dbReference type="InterPro" id="IPR017455">
    <property type="entry name" value="Znf_FYVE-rel"/>
</dbReference>
<dbReference type="SMART" id="SM00064">
    <property type="entry name" value="FYVE"/>
    <property type="match status" value="1"/>
</dbReference>
<feature type="compositionally biased region" description="Low complexity" evidence="5">
    <location>
        <begin position="117"/>
        <end position="134"/>
    </location>
</feature>
<keyword evidence="2 4" id="KW-0863">Zinc-finger</keyword>
<keyword evidence="3" id="KW-0862">Zinc</keyword>
<dbReference type="GO" id="GO:0012506">
    <property type="term" value="C:vesicle membrane"/>
    <property type="evidence" value="ECO:0007669"/>
    <property type="project" value="TreeGrafter"/>
</dbReference>
<dbReference type="PROSITE" id="PS50178">
    <property type="entry name" value="ZF_FYVE"/>
    <property type="match status" value="1"/>
</dbReference>
<name>A0A821YWZ0_9BILA</name>
<feature type="compositionally biased region" description="Low complexity" evidence="5">
    <location>
        <begin position="147"/>
        <end position="162"/>
    </location>
</feature>
<feature type="region of interest" description="Disordered" evidence="5">
    <location>
        <begin position="117"/>
        <end position="173"/>
    </location>
</feature>
<dbReference type="GO" id="GO:0031410">
    <property type="term" value="C:cytoplasmic vesicle"/>
    <property type="evidence" value="ECO:0007669"/>
    <property type="project" value="TreeGrafter"/>
</dbReference>
<evidence type="ECO:0000256" key="3">
    <source>
        <dbReference type="ARBA" id="ARBA00022833"/>
    </source>
</evidence>
<proteinExistence type="predicted"/>
<dbReference type="GO" id="GO:0008270">
    <property type="term" value="F:zinc ion binding"/>
    <property type="evidence" value="ECO:0007669"/>
    <property type="project" value="UniProtKB-KW"/>
</dbReference>
<dbReference type="Pfam" id="PF01363">
    <property type="entry name" value="FYVE"/>
    <property type="match status" value="1"/>
</dbReference>
<sequence>MDNPSKNQATGSDDRFLGESMLRRITNFGLERNPNQTKHWMPDSAGKECYDCQEKFTPFRRRHHCRICGLLFCSRCCSYEPQAKLAGYSESNIRLCSYCSSTLLKLPKPNAMTTTTTTMTTTTASSSSSSSSSSNPQYRLLIAPSDQEQQQQQQQSQTYTQEGNSSDSTFNADHFSLSKTSSAALLLSVDNEQTTNSSEQNSSNSDLSQKNSQQQSQQRTNTNFSLKSLFNEIFRTSQGLQMQKQRNFFRAIECVPGKDIVDWLLKNQR</sequence>
<dbReference type="GO" id="GO:0000285">
    <property type="term" value="F:1-phosphatidylinositol-3-phosphate 5-kinase activity"/>
    <property type="evidence" value="ECO:0007669"/>
    <property type="project" value="InterPro"/>
</dbReference>
<feature type="non-terminal residue" evidence="7">
    <location>
        <position position="269"/>
    </location>
</feature>
<dbReference type="AlphaFoldDB" id="A0A821YWZ0"/>
<dbReference type="InterPro" id="IPR000306">
    <property type="entry name" value="Znf_FYVE"/>
</dbReference>
<feature type="domain" description="FYVE-type" evidence="6">
    <location>
        <begin position="43"/>
        <end position="104"/>
    </location>
</feature>
<dbReference type="PANTHER" id="PTHR46715:SF1">
    <property type="entry name" value="1-PHOSPHATIDYLINOSITOL 3-PHOSPHATE 5-KINASE"/>
    <property type="match status" value="1"/>
</dbReference>
<evidence type="ECO:0000256" key="5">
    <source>
        <dbReference type="SAM" id="MobiDB-lite"/>
    </source>
</evidence>
<comment type="caution">
    <text evidence="7">The sequence shown here is derived from an EMBL/GenBank/DDBJ whole genome shotgun (WGS) entry which is preliminary data.</text>
</comment>
<dbReference type="GO" id="GO:0090385">
    <property type="term" value="P:phagosome-lysosome fusion"/>
    <property type="evidence" value="ECO:0007669"/>
    <property type="project" value="TreeGrafter"/>
</dbReference>
<evidence type="ECO:0000313" key="7">
    <source>
        <dbReference type="EMBL" id="CAF4974386.1"/>
    </source>
</evidence>
<accession>A0A821YWZ0</accession>
<protein>
    <recommendedName>
        <fullName evidence="6">FYVE-type domain-containing protein</fullName>
    </recommendedName>
</protein>
<dbReference type="GO" id="GO:0052810">
    <property type="term" value="F:1-phosphatidylinositol-5-kinase activity"/>
    <property type="evidence" value="ECO:0007669"/>
    <property type="project" value="TreeGrafter"/>
</dbReference>
<dbReference type="InterPro" id="IPR013083">
    <property type="entry name" value="Znf_RING/FYVE/PHD"/>
</dbReference>
<dbReference type="GO" id="GO:0032438">
    <property type="term" value="P:melanosome organization"/>
    <property type="evidence" value="ECO:0007669"/>
    <property type="project" value="TreeGrafter"/>
</dbReference>
<gene>
    <name evidence="7" type="ORF">QYT958_LOCUS35528</name>
</gene>